<keyword evidence="6" id="KW-0999">Mitochondrion inner membrane</keyword>
<dbReference type="Pfam" id="PF10502">
    <property type="entry name" value="Peptidase_S26"/>
    <property type="match status" value="2"/>
</dbReference>
<feature type="active site" evidence="11">
    <location>
        <position position="88"/>
    </location>
</feature>
<dbReference type="GO" id="GO:0042720">
    <property type="term" value="C:mitochondrial inner membrane peptidase complex"/>
    <property type="evidence" value="ECO:0007669"/>
    <property type="project" value="InterPro"/>
</dbReference>
<evidence type="ECO:0000256" key="3">
    <source>
        <dbReference type="ARBA" id="ARBA00013650"/>
    </source>
</evidence>
<dbReference type="InterPro" id="IPR019533">
    <property type="entry name" value="Peptidase_S26"/>
</dbReference>
<keyword evidence="5" id="KW-0812">Transmembrane</keyword>
<organism evidence="13 14">
    <name type="scientific">Galdieria yellowstonensis</name>
    <dbReference type="NCBI Taxonomy" id="3028027"/>
    <lineage>
        <taxon>Eukaryota</taxon>
        <taxon>Rhodophyta</taxon>
        <taxon>Bangiophyceae</taxon>
        <taxon>Galdieriales</taxon>
        <taxon>Galdieriaceae</taxon>
        <taxon>Galdieria</taxon>
    </lineage>
</organism>
<comment type="subcellular location">
    <subcellularLocation>
        <location evidence="1">Mitochondrion inner membrane</location>
        <topology evidence="1">Single-pass membrane protein</topology>
    </subcellularLocation>
</comment>
<dbReference type="InterPro" id="IPR036286">
    <property type="entry name" value="LexA/Signal_pep-like_sf"/>
</dbReference>
<keyword evidence="9" id="KW-0496">Mitochondrion</keyword>
<dbReference type="InterPro" id="IPR000223">
    <property type="entry name" value="Pept_S26A_signal_pept_1"/>
</dbReference>
<feature type="active site" evidence="11">
    <location>
        <position position="40"/>
    </location>
</feature>
<dbReference type="PRINTS" id="PR00727">
    <property type="entry name" value="LEADERPTASE"/>
</dbReference>
<dbReference type="GO" id="GO:0004252">
    <property type="term" value="F:serine-type endopeptidase activity"/>
    <property type="evidence" value="ECO:0007669"/>
    <property type="project" value="InterPro"/>
</dbReference>
<dbReference type="Gene3D" id="2.10.109.10">
    <property type="entry name" value="Umud Fragment, subunit A"/>
    <property type="match status" value="1"/>
</dbReference>
<evidence type="ECO:0000256" key="11">
    <source>
        <dbReference type="PIRSR" id="PIRSR600223-1"/>
    </source>
</evidence>
<dbReference type="PANTHER" id="PTHR46041">
    <property type="entry name" value="MITOCHONDRIAL INNER MEMBRANE PROTEASE SUBUNIT 2"/>
    <property type="match status" value="1"/>
</dbReference>
<dbReference type="EMBL" id="JANCYU010000047">
    <property type="protein sequence ID" value="KAK4527093.1"/>
    <property type="molecule type" value="Genomic_DNA"/>
</dbReference>
<keyword evidence="14" id="KW-1185">Reference proteome</keyword>
<evidence type="ECO:0000313" key="13">
    <source>
        <dbReference type="EMBL" id="KAK4527093.1"/>
    </source>
</evidence>
<dbReference type="PANTHER" id="PTHR46041:SF2">
    <property type="entry name" value="MITOCHONDRIAL INNER MEMBRANE PROTEASE SUBUNIT 2"/>
    <property type="match status" value="1"/>
</dbReference>
<name>A0AAV9III9_9RHOD</name>
<feature type="domain" description="Peptidase S26" evidence="12">
    <location>
        <begin position="108"/>
        <end position="147"/>
    </location>
</feature>
<keyword evidence="8" id="KW-1133">Transmembrane helix</keyword>
<dbReference type="AlphaFoldDB" id="A0AAV9III9"/>
<reference evidence="13 14" key="1">
    <citation type="submission" date="2022-07" db="EMBL/GenBank/DDBJ databases">
        <title>Genome-wide signatures of adaptation to extreme environments.</title>
        <authorList>
            <person name="Cho C.H."/>
            <person name="Yoon H.S."/>
        </authorList>
    </citation>
    <scope>NUCLEOTIDE SEQUENCE [LARGE SCALE GENOMIC DNA]</scope>
    <source>
        <strain evidence="13 14">108.79 E11</strain>
    </source>
</reference>
<sequence length="173" mass="19713">MKWLSWRTLDELIKGFLWSIPITITFCDLVGCVAKVEGHSMSPVVNPKAGTSVDFVWVDRLSLLFKGIQRGQVVVLVCPYNKNKKLIKRVVALEGDHIWSRAEHRLTYIPLGHCWVEGDEGDKSTDSNQLGPIPQALIEGRVGFIIWPWKRWGRVPQELQRSSKDRLIPSKVV</sequence>
<evidence type="ECO:0000313" key="14">
    <source>
        <dbReference type="Proteomes" id="UP001300502"/>
    </source>
</evidence>
<evidence type="ECO:0000259" key="12">
    <source>
        <dbReference type="Pfam" id="PF10502"/>
    </source>
</evidence>
<evidence type="ECO:0000256" key="4">
    <source>
        <dbReference type="ARBA" id="ARBA00022670"/>
    </source>
</evidence>
<evidence type="ECO:0000256" key="6">
    <source>
        <dbReference type="ARBA" id="ARBA00022792"/>
    </source>
</evidence>
<feature type="domain" description="Peptidase S26" evidence="12">
    <location>
        <begin position="13"/>
        <end position="101"/>
    </location>
</feature>
<evidence type="ECO:0000256" key="7">
    <source>
        <dbReference type="ARBA" id="ARBA00022801"/>
    </source>
</evidence>
<evidence type="ECO:0000256" key="10">
    <source>
        <dbReference type="ARBA" id="ARBA00023136"/>
    </source>
</evidence>
<evidence type="ECO:0000256" key="8">
    <source>
        <dbReference type="ARBA" id="ARBA00022989"/>
    </source>
</evidence>
<protein>
    <recommendedName>
        <fullName evidence="3">Mitochondrial inner membrane protease subunit 2</fullName>
    </recommendedName>
</protein>
<keyword evidence="7" id="KW-0378">Hydrolase</keyword>
<accession>A0AAV9III9</accession>
<evidence type="ECO:0000256" key="1">
    <source>
        <dbReference type="ARBA" id="ARBA00004434"/>
    </source>
</evidence>
<comment type="caution">
    <text evidence="13">The sequence shown here is derived from an EMBL/GenBank/DDBJ whole genome shotgun (WGS) entry which is preliminary data.</text>
</comment>
<evidence type="ECO:0000256" key="2">
    <source>
        <dbReference type="ARBA" id="ARBA00007066"/>
    </source>
</evidence>
<gene>
    <name evidence="13" type="ORF">GAYE_SCF34G5015</name>
</gene>
<evidence type="ECO:0000256" key="5">
    <source>
        <dbReference type="ARBA" id="ARBA00022692"/>
    </source>
</evidence>
<dbReference type="CDD" id="cd06530">
    <property type="entry name" value="S26_SPase_I"/>
    <property type="match status" value="1"/>
</dbReference>
<dbReference type="Proteomes" id="UP001300502">
    <property type="component" value="Unassembled WGS sequence"/>
</dbReference>
<dbReference type="GO" id="GO:0006627">
    <property type="term" value="P:protein processing involved in protein targeting to mitochondrion"/>
    <property type="evidence" value="ECO:0007669"/>
    <property type="project" value="InterPro"/>
</dbReference>
<comment type="similarity">
    <text evidence="2">Belongs to the peptidase S26 family. IMP2 subfamily.</text>
</comment>
<proteinExistence type="inferred from homology"/>
<keyword evidence="4" id="KW-0645">Protease</keyword>
<evidence type="ECO:0000256" key="9">
    <source>
        <dbReference type="ARBA" id="ARBA00023128"/>
    </source>
</evidence>
<keyword evidence="10" id="KW-0472">Membrane</keyword>
<dbReference type="InterPro" id="IPR037730">
    <property type="entry name" value="IMP2"/>
</dbReference>
<dbReference type="SUPFAM" id="SSF51306">
    <property type="entry name" value="LexA/Signal peptidase"/>
    <property type="match status" value="1"/>
</dbReference>
<dbReference type="GO" id="GO:0006465">
    <property type="term" value="P:signal peptide processing"/>
    <property type="evidence" value="ECO:0007669"/>
    <property type="project" value="InterPro"/>
</dbReference>